<accession>A0ACC2SS66</accession>
<dbReference type="EMBL" id="QTSX02004366">
    <property type="protein sequence ID" value="KAJ9065239.1"/>
    <property type="molecule type" value="Genomic_DNA"/>
</dbReference>
<reference evidence="1" key="1">
    <citation type="submission" date="2022-04" db="EMBL/GenBank/DDBJ databases">
        <title>Genome of the entomopathogenic fungus Entomophthora muscae.</title>
        <authorList>
            <person name="Elya C."/>
            <person name="Lovett B.R."/>
            <person name="Lee E."/>
            <person name="Macias A.M."/>
            <person name="Hajek A.E."/>
            <person name="De Bivort B.L."/>
            <person name="Kasson M.T."/>
            <person name="De Fine Licht H.H."/>
            <person name="Stajich J.E."/>
        </authorList>
    </citation>
    <scope>NUCLEOTIDE SEQUENCE</scope>
    <source>
        <strain evidence="1">Berkeley</strain>
    </source>
</reference>
<comment type="caution">
    <text evidence="1">The sequence shown here is derived from an EMBL/GenBank/DDBJ whole genome shotgun (WGS) entry which is preliminary data.</text>
</comment>
<sequence length="294" mass="32836">MLFWFTQLLPYFVFAIYQFSTRSPGPPALPPAVFCSPGVSFGPVYFINYPLKPQYKDYTLEKIIKLDPLARIQSAVRYNCQGLKIFSAPKLFRGKFNYLPAYNFPMKLPVTLKPLPASSPDLPTKHTGKLFGIVYIILTGVIDTIILAAGLWSWMGKLWALPAKNPAQVTPENDRLAAQDWIPDTDTIQYVKNRPQKVQETSQTNIMGRIHRIKVPTELKKHNKNLLSKKTTAINKQIHAITPQKPAITKPLPVINMQMPTASQPVYVPSCTPAASHLATPCPPMPAGQSPFTP</sequence>
<organism evidence="1 2">
    <name type="scientific">Entomophthora muscae</name>
    <dbReference type="NCBI Taxonomy" id="34485"/>
    <lineage>
        <taxon>Eukaryota</taxon>
        <taxon>Fungi</taxon>
        <taxon>Fungi incertae sedis</taxon>
        <taxon>Zoopagomycota</taxon>
        <taxon>Entomophthoromycotina</taxon>
        <taxon>Entomophthoromycetes</taxon>
        <taxon>Entomophthorales</taxon>
        <taxon>Entomophthoraceae</taxon>
        <taxon>Entomophthora</taxon>
    </lineage>
</organism>
<evidence type="ECO:0000313" key="1">
    <source>
        <dbReference type="EMBL" id="KAJ9065239.1"/>
    </source>
</evidence>
<name>A0ACC2SS66_9FUNG</name>
<protein>
    <submittedName>
        <fullName evidence="1">Uncharacterized protein</fullName>
    </submittedName>
</protein>
<gene>
    <name evidence="1" type="ORF">DSO57_1021695</name>
</gene>
<evidence type="ECO:0000313" key="2">
    <source>
        <dbReference type="Proteomes" id="UP001165960"/>
    </source>
</evidence>
<dbReference type="Proteomes" id="UP001165960">
    <property type="component" value="Unassembled WGS sequence"/>
</dbReference>
<proteinExistence type="predicted"/>
<keyword evidence="2" id="KW-1185">Reference proteome</keyword>